<dbReference type="RefSeq" id="WP_049504264.1">
    <property type="nucleotide sequence ID" value="NZ_JVGP01000037.1"/>
</dbReference>
<dbReference type="AlphaFoldDB" id="A0A6L6LCL4"/>
<proteinExistence type="predicted"/>
<sequence>MPVDKNKKIEKILNTPTLNLLPSVNSKTVDKVRDPITNRTSIHLGTGTIHIENFDANKDYFKLRVLKMLDLLILLVGKKNKYRLSEEEAVDCFVEFSIKQYAELMGKNNPKSTSTKKNVRRIIEEALSLLNDLSISTAEKRKSEIKEFKDMKLIEEFKCKKGVYTVQLTEKFVRYLITSYVSNFPLRLFKIDERSKNVYSLAKKLVYHQSINNNRKKRIHEVISVEALLNVCPKIPAIEEVRLKKGGWRSRIEESLTNSLDKLADDKILVSWEYCNPNCEPLSKKQLKMKSFFEFKKYRVHFKVSGI</sequence>
<organism evidence="1 2">
    <name type="scientific">Streptococcus parasanguinis</name>
    <dbReference type="NCBI Taxonomy" id="1318"/>
    <lineage>
        <taxon>Bacteria</taxon>
        <taxon>Bacillati</taxon>
        <taxon>Bacillota</taxon>
        <taxon>Bacilli</taxon>
        <taxon>Lactobacillales</taxon>
        <taxon>Streptococcaceae</taxon>
        <taxon>Streptococcus</taxon>
    </lineage>
</organism>
<reference evidence="1 2" key="1">
    <citation type="journal article" date="2019" name="Nat. Med.">
        <title>A library of human gut bacterial isolates paired with longitudinal multiomics data enables mechanistic microbiome research.</title>
        <authorList>
            <person name="Poyet M."/>
            <person name="Groussin M."/>
            <person name="Gibbons S.M."/>
            <person name="Avila-Pacheco J."/>
            <person name="Jiang X."/>
            <person name="Kearney S.M."/>
            <person name="Perrotta A.R."/>
            <person name="Berdy B."/>
            <person name="Zhao S."/>
            <person name="Lieberman T.D."/>
            <person name="Swanson P.K."/>
            <person name="Smith M."/>
            <person name="Roesemann S."/>
            <person name="Alexander J.E."/>
            <person name="Rich S.A."/>
            <person name="Livny J."/>
            <person name="Vlamakis H."/>
            <person name="Clish C."/>
            <person name="Bullock K."/>
            <person name="Deik A."/>
            <person name="Scott J."/>
            <person name="Pierce K.A."/>
            <person name="Xavier R.J."/>
            <person name="Alm E.J."/>
        </authorList>
    </citation>
    <scope>NUCLEOTIDE SEQUENCE [LARGE SCALE GENOMIC DNA]</scope>
    <source>
        <strain evidence="1 2">BIOML-A10</strain>
    </source>
</reference>
<protein>
    <recommendedName>
        <fullName evidence="3">RepB family plasmid replication initiator protein</fullName>
    </recommendedName>
</protein>
<accession>A0A6L6LCL4</accession>
<dbReference type="Proteomes" id="UP000462658">
    <property type="component" value="Unassembled WGS sequence"/>
</dbReference>
<evidence type="ECO:0000313" key="2">
    <source>
        <dbReference type="Proteomes" id="UP000462658"/>
    </source>
</evidence>
<comment type="caution">
    <text evidence="1">The sequence shown here is derived from an EMBL/GenBank/DDBJ whole genome shotgun (WGS) entry which is preliminary data.</text>
</comment>
<evidence type="ECO:0000313" key="1">
    <source>
        <dbReference type="EMBL" id="MTR61829.1"/>
    </source>
</evidence>
<evidence type="ECO:0008006" key="3">
    <source>
        <dbReference type="Google" id="ProtNLM"/>
    </source>
</evidence>
<gene>
    <name evidence="1" type="ORF">GMC80_00275</name>
</gene>
<name>A0A6L6LCL4_STRPA</name>
<dbReference type="EMBL" id="WMZA01000001">
    <property type="protein sequence ID" value="MTR61829.1"/>
    <property type="molecule type" value="Genomic_DNA"/>
</dbReference>